<protein>
    <recommendedName>
        <fullName evidence="3 6">Glutaminase</fullName>
        <ecNumber evidence="3 6">3.5.1.2</ecNumber>
    </recommendedName>
</protein>
<gene>
    <name evidence="6" type="primary">glsA</name>
    <name evidence="7" type="ORF">AY555_10590</name>
</gene>
<feature type="binding site" evidence="6">
    <location>
        <position position="189"/>
    </location>
    <ligand>
        <name>substrate</name>
    </ligand>
</feature>
<feature type="binding site" evidence="6">
    <location>
        <position position="240"/>
    </location>
    <ligand>
        <name>substrate</name>
    </ligand>
</feature>
<evidence type="ECO:0000256" key="5">
    <source>
        <dbReference type="ARBA" id="ARBA00049534"/>
    </source>
</evidence>
<dbReference type="InterPro" id="IPR015868">
    <property type="entry name" value="Glutaminase"/>
</dbReference>
<dbReference type="Pfam" id="PF04960">
    <property type="entry name" value="Glutaminase"/>
    <property type="match status" value="1"/>
</dbReference>
<proteinExistence type="inferred from homology"/>
<comment type="similarity">
    <text evidence="1 6">Belongs to the glutaminase family.</text>
</comment>
<dbReference type="Gene3D" id="3.40.710.10">
    <property type="entry name" value="DD-peptidase/beta-lactamase superfamily"/>
    <property type="match status" value="1"/>
</dbReference>
<comment type="subunit">
    <text evidence="2 6">Homotetramer.</text>
</comment>
<dbReference type="NCBIfam" id="TIGR03814">
    <property type="entry name" value="Gln_ase"/>
    <property type="match status" value="1"/>
</dbReference>
<keyword evidence="7" id="KW-0614">Plasmid</keyword>
<dbReference type="Proteomes" id="UP000076066">
    <property type="component" value="Plasmid unnamed 2"/>
</dbReference>
<dbReference type="HAMAP" id="MF_00313">
    <property type="entry name" value="Glutaminase"/>
    <property type="match status" value="1"/>
</dbReference>
<dbReference type="EMBL" id="CP014527">
    <property type="protein sequence ID" value="AMW35816.1"/>
    <property type="molecule type" value="Genomic_DNA"/>
</dbReference>
<feature type="binding site" evidence="6">
    <location>
        <position position="158"/>
    </location>
    <ligand>
        <name>substrate</name>
    </ligand>
</feature>
<dbReference type="NCBIfam" id="NF002133">
    <property type="entry name" value="PRK00971.1-2"/>
    <property type="match status" value="1"/>
</dbReference>
<keyword evidence="8" id="KW-1185">Reference proteome</keyword>
<feature type="binding site" evidence="6">
    <location>
        <position position="64"/>
    </location>
    <ligand>
        <name>substrate</name>
    </ligand>
</feature>
<geneLocation type="plasmid" evidence="7 8">
    <name>unnamed 2</name>
</geneLocation>
<dbReference type="GO" id="GO:0004359">
    <property type="term" value="F:glutaminase activity"/>
    <property type="evidence" value="ECO:0007669"/>
    <property type="project" value="UniProtKB-UniRule"/>
</dbReference>
<accession>A0A143DGR7</accession>
<evidence type="ECO:0000256" key="4">
    <source>
        <dbReference type="ARBA" id="ARBA00022801"/>
    </source>
</evidence>
<comment type="catalytic activity">
    <reaction evidence="5 6">
        <text>L-glutamine + H2O = L-glutamate + NH4(+)</text>
        <dbReference type="Rhea" id="RHEA:15889"/>
        <dbReference type="ChEBI" id="CHEBI:15377"/>
        <dbReference type="ChEBI" id="CHEBI:28938"/>
        <dbReference type="ChEBI" id="CHEBI:29985"/>
        <dbReference type="ChEBI" id="CHEBI:58359"/>
        <dbReference type="EC" id="3.5.1.2"/>
    </reaction>
</comment>
<reference evidence="7 8" key="1">
    <citation type="submission" date="2016-02" db="EMBL/GenBank/DDBJ databases">
        <title>Complete Genome of H5569, the type strain of the newly described species Haematospirillium jordaniae.</title>
        <authorList>
            <person name="Nicholson A.C."/>
            <person name="Humrighouse B.W."/>
            <person name="Loparov V."/>
            <person name="McQuiston J.R."/>
        </authorList>
    </citation>
    <scope>NUCLEOTIDE SEQUENCE [LARGE SCALE GENOMIC DNA]</scope>
    <source>
        <strain evidence="7 8">H5569</strain>
        <plasmid evidence="8">Plasmid unnamed 2</plasmid>
    </source>
</reference>
<sequence length="304" mass="32778">MDELQVVVDRVYNRIMAEPLEGKVADYIPALACVAPDRFGIALQMLDGRLATAGDAFSPFSIQSISKLFSLVLALQTWGDELWERVGREPSGTAFNSLVLLEQENGLPRNPFINAGALAVTNAIVSRFALPDRAIIDFLGHLAGDIKLVFDDTVFRSEYVHGDRNRAIAYFLKAHGRMENPVEAVTTAYFKQCSIPMSCVDLARAGLFLATGGKTLKGNQIIGPVEARQVCSLMLTCGLYDGTGDFSFRVGWPGKSGVGGGILAVIPGRGTACVWSPPLTEKGNSVRGMRALELLARALENGEL</sequence>
<name>A0A143DGR7_9PROT</name>
<feature type="binding site" evidence="6">
    <location>
        <position position="114"/>
    </location>
    <ligand>
        <name>substrate</name>
    </ligand>
</feature>
<dbReference type="GeneID" id="53317598"/>
<dbReference type="RefSeq" id="WP_066137133.1">
    <property type="nucleotide sequence ID" value="NZ_CP014527.1"/>
</dbReference>
<dbReference type="PANTHER" id="PTHR12544:SF29">
    <property type="entry name" value="GLUTAMINASE"/>
    <property type="match status" value="1"/>
</dbReference>
<dbReference type="SUPFAM" id="SSF56601">
    <property type="entry name" value="beta-lactamase/transpeptidase-like"/>
    <property type="match status" value="1"/>
</dbReference>
<dbReference type="AlphaFoldDB" id="A0A143DGR7"/>
<evidence type="ECO:0000256" key="6">
    <source>
        <dbReference type="HAMAP-Rule" id="MF_00313"/>
    </source>
</evidence>
<dbReference type="KEGG" id="hjo:AY555_10590"/>
<dbReference type="GO" id="GO:0006537">
    <property type="term" value="P:glutamate biosynthetic process"/>
    <property type="evidence" value="ECO:0007669"/>
    <property type="project" value="TreeGrafter"/>
</dbReference>
<evidence type="ECO:0000256" key="1">
    <source>
        <dbReference type="ARBA" id="ARBA00011076"/>
    </source>
</evidence>
<keyword evidence="6" id="KW-0007">Acetylation</keyword>
<dbReference type="OrthoDB" id="9788822at2"/>
<feature type="binding site" evidence="6">
    <location>
        <position position="258"/>
    </location>
    <ligand>
        <name>substrate</name>
    </ligand>
</feature>
<keyword evidence="4 6" id="KW-0378">Hydrolase</keyword>
<dbReference type="EC" id="3.5.1.2" evidence="3 6"/>
<dbReference type="PANTHER" id="PTHR12544">
    <property type="entry name" value="GLUTAMINASE"/>
    <property type="match status" value="1"/>
</dbReference>
<evidence type="ECO:0000313" key="8">
    <source>
        <dbReference type="Proteomes" id="UP000076066"/>
    </source>
</evidence>
<dbReference type="InterPro" id="IPR012338">
    <property type="entry name" value="Beta-lactam/transpept-like"/>
</dbReference>
<feature type="binding site" evidence="6">
    <location>
        <position position="165"/>
    </location>
    <ligand>
        <name>substrate</name>
    </ligand>
</feature>
<evidence type="ECO:0000313" key="7">
    <source>
        <dbReference type="EMBL" id="AMW35816.1"/>
    </source>
</evidence>
<evidence type="ECO:0000256" key="2">
    <source>
        <dbReference type="ARBA" id="ARBA00011881"/>
    </source>
</evidence>
<dbReference type="GO" id="GO:0006543">
    <property type="term" value="P:L-glutamine catabolic process"/>
    <property type="evidence" value="ECO:0007669"/>
    <property type="project" value="TreeGrafter"/>
</dbReference>
<organism evidence="7 8">
    <name type="scientific">Haematospirillum jordaniae</name>
    <dbReference type="NCBI Taxonomy" id="1549855"/>
    <lineage>
        <taxon>Bacteria</taxon>
        <taxon>Pseudomonadati</taxon>
        <taxon>Pseudomonadota</taxon>
        <taxon>Alphaproteobacteria</taxon>
        <taxon>Rhodospirillales</taxon>
        <taxon>Novispirillaceae</taxon>
        <taxon>Haematospirillum</taxon>
    </lineage>
</organism>
<dbReference type="FunFam" id="3.40.710.10:FF:000005">
    <property type="entry name" value="Glutaminase"/>
    <property type="match status" value="1"/>
</dbReference>
<evidence type="ECO:0000256" key="3">
    <source>
        <dbReference type="ARBA" id="ARBA00012918"/>
    </source>
</evidence>